<dbReference type="SUPFAM" id="SSF52540">
    <property type="entry name" value="P-loop containing nucleoside triphosphate hydrolases"/>
    <property type="match status" value="1"/>
</dbReference>
<dbReference type="InterPro" id="IPR017871">
    <property type="entry name" value="ABC_transporter-like_CS"/>
</dbReference>
<dbReference type="PROSITE" id="PS00211">
    <property type="entry name" value="ABC_TRANSPORTER_1"/>
    <property type="match status" value="1"/>
</dbReference>
<dbReference type="Pfam" id="PF08402">
    <property type="entry name" value="TOBE_2"/>
    <property type="match status" value="1"/>
</dbReference>
<name>A0ABU0YJC8_9PROT</name>
<gene>
    <name evidence="9" type="ORF">Q8A70_09100</name>
</gene>
<proteinExistence type="predicted"/>
<evidence type="ECO:0000259" key="8">
    <source>
        <dbReference type="PROSITE" id="PS50893"/>
    </source>
</evidence>
<organism evidence="9 10">
    <name type="scientific">Dongia sedimenti</name>
    <dbReference type="NCBI Taxonomy" id="3064282"/>
    <lineage>
        <taxon>Bacteria</taxon>
        <taxon>Pseudomonadati</taxon>
        <taxon>Pseudomonadota</taxon>
        <taxon>Alphaproteobacteria</taxon>
        <taxon>Rhodospirillales</taxon>
        <taxon>Dongiaceae</taxon>
        <taxon>Dongia</taxon>
    </lineage>
</organism>
<dbReference type="InterPro" id="IPR013611">
    <property type="entry name" value="Transp-assoc_OB_typ2"/>
</dbReference>
<reference evidence="10" key="1">
    <citation type="submission" date="2023-08" db="EMBL/GenBank/DDBJ databases">
        <title>Rhodospirillaceae gen. nov., a novel taxon isolated from the Yangtze River Yuezi River estuary sludge.</title>
        <authorList>
            <person name="Ruan L."/>
        </authorList>
    </citation>
    <scope>NUCLEOTIDE SEQUENCE [LARGE SCALE GENOMIC DNA]</scope>
    <source>
        <strain evidence="10">R-7</strain>
    </source>
</reference>
<dbReference type="RefSeq" id="WP_379955259.1">
    <property type="nucleotide sequence ID" value="NZ_JAUYVI010000003.1"/>
</dbReference>
<protein>
    <submittedName>
        <fullName evidence="9">2-aminoethylphosphonate ABC transporter ATP-binding protein</fullName>
    </submittedName>
</protein>
<keyword evidence="7" id="KW-0472">Membrane</keyword>
<comment type="caution">
    <text evidence="9">The sequence shown here is derived from an EMBL/GenBank/DDBJ whole genome shotgun (WGS) entry which is preliminary data.</text>
</comment>
<keyword evidence="2" id="KW-1003">Cell membrane</keyword>
<sequence length="357" mass="38535">MPYLQISNVSKSFGTFQALKDVSLEIEEGKFVCFLGPSGCGKTTLLRAIAGLDIQTSGRILQGGRDISALPSSQRDFGIVFQSYALFPNLSIADNIGYGLKNSGKSRKEVAARVAELTELVGLKGQERKYPSQLSGGQQQRVALARAIAMAPGLLLLDEPLSALDARVRLHLRSELKSLQRRIGVTTIMVTHDQAEALAIADQLVVMNQGVIEQVGTPQEVYRNPKTAFVADFVGHMNFLRAEVVGEGNVQVGGLILAAETGGLPAGEIVSLCFRPEDIQVRGIAAGNKNTIEVRIEEMEFLGTFYRADLALNGPTSPRVMADFSMNAARDLALEPGKIIPIAMPADRLRLFGEKRG</sequence>
<dbReference type="InterPro" id="IPR017666">
    <property type="entry name" value="AminoethylPonate_ABC_PhnT2"/>
</dbReference>
<evidence type="ECO:0000313" key="10">
    <source>
        <dbReference type="Proteomes" id="UP001230156"/>
    </source>
</evidence>
<dbReference type="PANTHER" id="PTHR42781">
    <property type="entry name" value="SPERMIDINE/PUTRESCINE IMPORT ATP-BINDING PROTEIN POTA"/>
    <property type="match status" value="1"/>
</dbReference>
<accession>A0ABU0YJC8</accession>
<dbReference type="Pfam" id="PF00005">
    <property type="entry name" value="ABC_tran"/>
    <property type="match status" value="1"/>
</dbReference>
<keyword evidence="3" id="KW-0997">Cell inner membrane</keyword>
<dbReference type="SUPFAM" id="SSF50331">
    <property type="entry name" value="MOP-like"/>
    <property type="match status" value="1"/>
</dbReference>
<evidence type="ECO:0000256" key="2">
    <source>
        <dbReference type="ARBA" id="ARBA00022475"/>
    </source>
</evidence>
<dbReference type="PROSITE" id="PS50893">
    <property type="entry name" value="ABC_TRANSPORTER_2"/>
    <property type="match status" value="1"/>
</dbReference>
<dbReference type="NCBIfam" id="TIGR03265">
    <property type="entry name" value="PhnT2"/>
    <property type="match status" value="1"/>
</dbReference>
<keyword evidence="10" id="KW-1185">Reference proteome</keyword>
<dbReference type="Gene3D" id="2.40.50.100">
    <property type="match status" value="1"/>
</dbReference>
<evidence type="ECO:0000256" key="5">
    <source>
        <dbReference type="ARBA" id="ARBA00022840"/>
    </source>
</evidence>
<keyword evidence="6" id="KW-1278">Translocase</keyword>
<dbReference type="Proteomes" id="UP001230156">
    <property type="component" value="Unassembled WGS sequence"/>
</dbReference>
<dbReference type="GO" id="GO:0016491">
    <property type="term" value="F:oxidoreductase activity"/>
    <property type="evidence" value="ECO:0007669"/>
    <property type="project" value="UniProtKB-KW"/>
</dbReference>
<evidence type="ECO:0000256" key="3">
    <source>
        <dbReference type="ARBA" id="ARBA00022519"/>
    </source>
</evidence>
<keyword evidence="5 9" id="KW-0067">ATP-binding</keyword>
<dbReference type="InterPro" id="IPR003593">
    <property type="entry name" value="AAA+_ATPase"/>
</dbReference>
<dbReference type="InterPro" id="IPR027417">
    <property type="entry name" value="P-loop_NTPase"/>
</dbReference>
<dbReference type="Gene3D" id="3.40.50.300">
    <property type="entry name" value="P-loop containing nucleotide triphosphate hydrolases"/>
    <property type="match status" value="1"/>
</dbReference>
<dbReference type="SMART" id="SM00382">
    <property type="entry name" value="AAA"/>
    <property type="match status" value="1"/>
</dbReference>
<feature type="domain" description="ABC transporter" evidence="8">
    <location>
        <begin position="4"/>
        <end position="234"/>
    </location>
</feature>
<keyword evidence="9" id="KW-0560">Oxidoreductase</keyword>
<dbReference type="InterPro" id="IPR008995">
    <property type="entry name" value="Mo/tungstate-bd_C_term_dom"/>
</dbReference>
<evidence type="ECO:0000256" key="7">
    <source>
        <dbReference type="ARBA" id="ARBA00023136"/>
    </source>
</evidence>
<keyword evidence="1" id="KW-0813">Transport</keyword>
<dbReference type="GO" id="GO:0005524">
    <property type="term" value="F:ATP binding"/>
    <property type="evidence" value="ECO:0007669"/>
    <property type="project" value="UniProtKB-KW"/>
</dbReference>
<evidence type="ECO:0000256" key="4">
    <source>
        <dbReference type="ARBA" id="ARBA00022741"/>
    </source>
</evidence>
<dbReference type="InterPro" id="IPR050093">
    <property type="entry name" value="ABC_SmlMolc_Importer"/>
</dbReference>
<evidence type="ECO:0000256" key="6">
    <source>
        <dbReference type="ARBA" id="ARBA00022967"/>
    </source>
</evidence>
<dbReference type="EMBL" id="JAUYVI010000003">
    <property type="protein sequence ID" value="MDQ7247822.1"/>
    <property type="molecule type" value="Genomic_DNA"/>
</dbReference>
<dbReference type="InterPro" id="IPR003439">
    <property type="entry name" value="ABC_transporter-like_ATP-bd"/>
</dbReference>
<keyword evidence="4" id="KW-0547">Nucleotide-binding</keyword>
<evidence type="ECO:0000313" key="9">
    <source>
        <dbReference type="EMBL" id="MDQ7247822.1"/>
    </source>
</evidence>
<dbReference type="PANTHER" id="PTHR42781:SF5">
    <property type="entry name" value="PUTRESCINE TRANSPORT ATP-BINDING PROTEIN POTG"/>
    <property type="match status" value="1"/>
</dbReference>
<evidence type="ECO:0000256" key="1">
    <source>
        <dbReference type="ARBA" id="ARBA00022448"/>
    </source>
</evidence>